<dbReference type="OMA" id="AVECEYY"/>
<dbReference type="GeneID" id="13446324"/>
<dbReference type="EMBL" id="FR823383">
    <property type="protein sequence ID" value="CBZ50260.1"/>
    <property type="molecule type" value="Genomic_DNA"/>
</dbReference>
<reference evidence="3" key="4">
    <citation type="journal article" date="2015" name="PLoS ONE">
        <title>Comprehensive Evaluation of Toxoplasma gondii VEG and Neospora caninum LIV Genomes with Tachyzoite Stage Transcriptome and Proteome Defines Novel Transcript Features.</title>
        <authorList>
            <person name="Ramaprasad A."/>
            <person name="Mourier T."/>
            <person name="Naeem R."/>
            <person name="Malas T.B."/>
            <person name="Moussa E."/>
            <person name="Panigrahi A."/>
            <person name="Vermont S.J."/>
            <person name="Otto T.D."/>
            <person name="Wastling J."/>
            <person name="Pain A."/>
        </authorList>
    </citation>
    <scope>NUCLEOTIDE SEQUENCE</scope>
    <source>
        <strain evidence="3">Liverpool</strain>
    </source>
</reference>
<dbReference type="OrthoDB" id="330593at2759"/>
<feature type="region of interest" description="Disordered" evidence="1">
    <location>
        <begin position="249"/>
        <end position="288"/>
    </location>
</feature>
<dbReference type="VEuPathDB" id="ToxoDB:NCLIV_007340"/>
<proteinExistence type="predicted"/>
<reference evidence="2" key="2">
    <citation type="submission" date="2011-03" db="EMBL/GenBank/DDBJ databases">
        <title>Comparative genomics and transcriptomics of Neospora caninum and Toxoplasma gondii.</title>
        <authorList>
            <person name="Reid A.J."/>
            <person name="Sohal A."/>
            <person name="Harris D."/>
            <person name="Quail M."/>
            <person name="Sanders M."/>
            <person name="Berriman M."/>
            <person name="Wastling J.M."/>
            <person name="Pain A."/>
        </authorList>
    </citation>
    <scope>NUCLEOTIDE SEQUENCE</scope>
    <source>
        <strain evidence="2">Liverpool</strain>
    </source>
</reference>
<reference evidence="4" key="3">
    <citation type="journal article" date="2012" name="PLoS Pathog.">
        <title>Comparative genomics of the apicomplexan parasites Toxoplasma gondii and Neospora caninum: Coccidia differing in host range and transmission strategy.</title>
        <authorList>
            <person name="Reid A.J."/>
            <person name="Vermont S.J."/>
            <person name="Cotton J.A."/>
            <person name="Harris D."/>
            <person name="Hill-Cawthorne G.A."/>
            <person name="Konen-Waisman S."/>
            <person name="Latham S.M."/>
            <person name="Mourier T."/>
            <person name="Norton R."/>
            <person name="Quail M.A."/>
            <person name="Sanders M."/>
            <person name="Shanmugam D."/>
            <person name="Sohal A."/>
            <person name="Wasmuth J.D."/>
            <person name="Brunk B."/>
            <person name="Grigg M.E."/>
            <person name="Howard J.C."/>
            <person name="Parkinson J."/>
            <person name="Roos D.S."/>
            <person name="Trees A.J."/>
            <person name="Berriman M."/>
            <person name="Pain A."/>
            <person name="Wastling J.M."/>
        </authorList>
    </citation>
    <scope>NUCLEOTIDE SEQUENCE [LARGE SCALE GENOMIC DNA]</scope>
    <source>
        <strain evidence="4">Liverpool</strain>
    </source>
</reference>
<gene>
    <name evidence="3" type="ORF">BN1204_007340</name>
    <name evidence="2" type="ORF">NCLIV_007340</name>
</gene>
<feature type="compositionally biased region" description="Polar residues" evidence="1">
    <location>
        <begin position="388"/>
        <end position="397"/>
    </location>
</feature>
<evidence type="ECO:0000313" key="4">
    <source>
        <dbReference type="Proteomes" id="UP000007494"/>
    </source>
</evidence>
<organism evidence="2 4">
    <name type="scientific">Neospora caninum (strain Liverpool)</name>
    <dbReference type="NCBI Taxonomy" id="572307"/>
    <lineage>
        <taxon>Eukaryota</taxon>
        <taxon>Sar</taxon>
        <taxon>Alveolata</taxon>
        <taxon>Apicomplexa</taxon>
        <taxon>Conoidasida</taxon>
        <taxon>Coccidia</taxon>
        <taxon>Eucoccidiorida</taxon>
        <taxon>Eimeriorina</taxon>
        <taxon>Sarcocystidae</taxon>
        <taxon>Neospora</taxon>
    </lineage>
</organism>
<evidence type="ECO:0000313" key="2">
    <source>
        <dbReference type="EMBL" id="CBZ50260.1"/>
    </source>
</evidence>
<dbReference type="AlphaFoldDB" id="F0V935"/>
<feature type="compositionally biased region" description="Basic and acidic residues" evidence="1">
    <location>
        <begin position="551"/>
        <end position="564"/>
    </location>
</feature>
<dbReference type="eggNOG" id="ENOG502R01B">
    <property type="taxonomic scope" value="Eukaryota"/>
</dbReference>
<accession>F0V935</accession>
<feature type="region of interest" description="Disordered" evidence="1">
    <location>
        <begin position="577"/>
        <end position="609"/>
    </location>
</feature>
<sequence length="681" mass="75046">MEQQACPPCAAEWHFGVAVSPQDVDGGTPLSRVRDGRRPSLDIESADTCAREGFPPVAVTDPNDGPSHGEAVECEYYVWDPATQQYSRTDPHTGEALLRDPHYMQYHFHLVDAAEEGVPIADERHPLEQHPYDLPTQNPCAGRSETDVDSFVAAAANAARETFTDAIRAAESAARQASEAQSVASACKAGPLPATLRDTPETQVLASPLYVPSQAMPGKQCLPCQTHSGWTAHGDPASLTAGELHGRSLSLKSSGDHRSHHQPGRMPQCEELENDTRPPSAPSFPERIGACPHHGGFASEETDGRGCASICGQCMCQQRANDFVFPQDYQSGSVQSNHWQHAHSSDGTKAGRVLESTEYMKGNYRHGFQCGAKGFYPSSASMRISLENGNRQSSTGRNRQHAETTHTNENDAEGQWGLVQGMLDVQSDREEEWYEPEEQFLEHIVGSTVSDYEETPDAIGKTRPCAGTGLSTSRPWGVAPSRAASSLKNQRRGPAQFERKLENTRARLRVAEQVAAVASPWRRRAVRAPSPNSEPAASRLACEKPNPLSRDCTKRTGEHSRDTDLWHRSNAIRFRNSEGVCGGTRRLPPKSTSQGEGAPGRRLRQHDPVSRGCQLRAAWEGDPFLRQQKRTQFDMKAYDTWLRNKGHLLRAKALELQREEQRLLLLMMQQQYPGTRKASGV</sequence>
<reference evidence="2" key="1">
    <citation type="submission" date="2011-02" db="EMBL/GenBank/DDBJ databases">
        <authorList>
            <person name="Aslett M."/>
        </authorList>
    </citation>
    <scope>NUCLEOTIDE SEQUENCE</scope>
    <source>
        <strain evidence="2">Liverpool</strain>
    </source>
</reference>
<dbReference type="Proteomes" id="UP000007494">
    <property type="component" value="Chromosome III"/>
</dbReference>
<keyword evidence="4" id="KW-1185">Reference proteome</keyword>
<feature type="region of interest" description="Disordered" evidence="1">
    <location>
        <begin position="524"/>
        <end position="564"/>
    </location>
</feature>
<name>F0V935_NEOCL</name>
<feature type="region of interest" description="Disordered" evidence="1">
    <location>
        <begin position="462"/>
        <end position="495"/>
    </location>
</feature>
<dbReference type="RefSeq" id="XP_003880294.1">
    <property type="nucleotide sequence ID" value="XM_003880245.1"/>
</dbReference>
<evidence type="ECO:0000313" key="3">
    <source>
        <dbReference type="EMBL" id="CEL64864.1"/>
    </source>
</evidence>
<dbReference type="InParanoid" id="F0V935"/>
<feature type="region of interest" description="Disordered" evidence="1">
    <location>
        <begin position="388"/>
        <end position="414"/>
    </location>
</feature>
<dbReference type="EMBL" id="LN714477">
    <property type="protein sequence ID" value="CEL64864.1"/>
    <property type="molecule type" value="Genomic_DNA"/>
</dbReference>
<protein>
    <submittedName>
        <fullName evidence="2">Uncharacterized protein</fullName>
    </submittedName>
</protein>
<evidence type="ECO:0000256" key="1">
    <source>
        <dbReference type="SAM" id="MobiDB-lite"/>
    </source>
</evidence>
<feature type="compositionally biased region" description="Basic and acidic residues" evidence="1">
    <location>
        <begin position="400"/>
        <end position="409"/>
    </location>
</feature>